<accession>A0A561BQK3</accession>
<sequence>MNPPAHYELTVQGHLDDHWSTWFEGLTLTKEPDGTTTLRGEVADQAELHGLLGKIRDLGATLVSVRAV</sequence>
<dbReference type="Proteomes" id="UP000318380">
    <property type="component" value="Unassembled WGS sequence"/>
</dbReference>
<dbReference type="RefSeq" id="WP_145805744.1">
    <property type="nucleotide sequence ID" value="NZ_VIVK01000001.1"/>
</dbReference>
<evidence type="ECO:0008006" key="3">
    <source>
        <dbReference type="Google" id="ProtNLM"/>
    </source>
</evidence>
<dbReference type="OrthoDB" id="4828421at2"/>
<evidence type="ECO:0000313" key="1">
    <source>
        <dbReference type="EMBL" id="TWD81145.1"/>
    </source>
</evidence>
<protein>
    <recommendedName>
        <fullName evidence="3">BON domain-containing protein</fullName>
    </recommendedName>
</protein>
<gene>
    <name evidence="1" type="ORF">FB561_2249</name>
</gene>
<evidence type="ECO:0000313" key="2">
    <source>
        <dbReference type="Proteomes" id="UP000318380"/>
    </source>
</evidence>
<dbReference type="EMBL" id="VIVK01000001">
    <property type="protein sequence ID" value="TWD81145.1"/>
    <property type="molecule type" value="Genomic_DNA"/>
</dbReference>
<comment type="caution">
    <text evidence="1">The sequence shown here is derived from an EMBL/GenBank/DDBJ whole genome shotgun (WGS) entry which is preliminary data.</text>
</comment>
<name>A0A561BQK3_9ACTN</name>
<dbReference type="AlphaFoldDB" id="A0A561BQK3"/>
<proteinExistence type="predicted"/>
<keyword evidence="2" id="KW-1185">Reference proteome</keyword>
<organism evidence="1 2">
    <name type="scientific">Kribbella amoyensis</name>
    <dbReference type="NCBI Taxonomy" id="996641"/>
    <lineage>
        <taxon>Bacteria</taxon>
        <taxon>Bacillati</taxon>
        <taxon>Actinomycetota</taxon>
        <taxon>Actinomycetes</taxon>
        <taxon>Propionibacteriales</taxon>
        <taxon>Kribbellaceae</taxon>
        <taxon>Kribbella</taxon>
    </lineage>
</organism>
<reference evidence="1 2" key="1">
    <citation type="submission" date="2019-06" db="EMBL/GenBank/DDBJ databases">
        <title>Sequencing the genomes of 1000 actinobacteria strains.</title>
        <authorList>
            <person name="Klenk H.-P."/>
        </authorList>
    </citation>
    <scope>NUCLEOTIDE SEQUENCE [LARGE SCALE GENOMIC DNA]</scope>
    <source>
        <strain evidence="1 2">DSM 24683</strain>
    </source>
</reference>